<name>A0A0F9JLB2_9ZZZZ</name>
<accession>A0A0F9JLB2</accession>
<protein>
    <submittedName>
        <fullName evidence="1">Uncharacterized protein</fullName>
    </submittedName>
</protein>
<organism evidence="1">
    <name type="scientific">marine sediment metagenome</name>
    <dbReference type="NCBI Taxonomy" id="412755"/>
    <lineage>
        <taxon>unclassified sequences</taxon>
        <taxon>metagenomes</taxon>
        <taxon>ecological metagenomes</taxon>
    </lineage>
</organism>
<comment type="caution">
    <text evidence="1">The sequence shown here is derived from an EMBL/GenBank/DDBJ whole genome shotgun (WGS) entry which is preliminary data.</text>
</comment>
<dbReference type="EMBL" id="LAZR01009823">
    <property type="protein sequence ID" value="KKM70408.1"/>
    <property type="molecule type" value="Genomic_DNA"/>
</dbReference>
<sequence length="68" mass="7641">MLNQAQKRCLGFSFFPIEVYSEHTLHSGNLQNSFFGSIHVLIKGHANKSISGINLALVVMITNFLRCF</sequence>
<dbReference type="AlphaFoldDB" id="A0A0F9JLB2"/>
<gene>
    <name evidence="1" type="ORF">LCGC14_1441000</name>
</gene>
<proteinExistence type="predicted"/>
<evidence type="ECO:0000313" key="1">
    <source>
        <dbReference type="EMBL" id="KKM70408.1"/>
    </source>
</evidence>
<reference evidence="1" key="1">
    <citation type="journal article" date="2015" name="Nature">
        <title>Complex archaea that bridge the gap between prokaryotes and eukaryotes.</title>
        <authorList>
            <person name="Spang A."/>
            <person name="Saw J.H."/>
            <person name="Jorgensen S.L."/>
            <person name="Zaremba-Niedzwiedzka K."/>
            <person name="Martijn J."/>
            <person name="Lind A.E."/>
            <person name="van Eijk R."/>
            <person name="Schleper C."/>
            <person name="Guy L."/>
            <person name="Ettema T.J."/>
        </authorList>
    </citation>
    <scope>NUCLEOTIDE SEQUENCE</scope>
</reference>